<name>A0ABP0AED5_PIPNA</name>
<dbReference type="EMBL" id="OY882864">
    <property type="protein sequence ID" value="CAK6447670.1"/>
    <property type="molecule type" value="Genomic_DNA"/>
</dbReference>
<dbReference type="PIRSF" id="PIRSF002417">
    <property type="entry name" value="Lipid_binding_protein"/>
    <property type="match status" value="1"/>
</dbReference>
<keyword evidence="6" id="KW-0929">Antimicrobial</keyword>
<evidence type="ECO:0000256" key="4">
    <source>
        <dbReference type="ARBA" id="ARBA00023157"/>
    </source>
</evidence>
<dbReference type="SMART" id="SM00328">
    <property type="entry name" value="BPI1"/>
    <property type="match status" value="1"/>
</dbReference>
<feature type="signal peptide" evidence="7">
    <location>
        <begin position="1"/>
        <end position="24"/>
    </location>
</feature>
<comment type="domain">
    <text evidence="6">The N- and C-terminal barrels adopt an identical fold despite having only 13% of conserved residues.</text>
</comment>
<dbReference type="Pfam" id="PF01273">
    <property type="entry name" value="LBP_BPI_CETP"/>
    <property type="match status" value="1"/>
</dbReference>
<comment type="similarity">
    <text evidence="2">Belongs to the BPI/LBP/Plunc superfamily. BPI/LBP family.</text>
</comment>
<sequence length="525" mass="59005">MMTRPHSVVMALLLLAEVSRFGEGASNPGFVVRITERGLEYARQYGMAILKKELSAINVPDLSGSFQAGWMGSVSYEFKWLRIRSFQIRNIDLSLLPGTGVRASLSNNYVSIQGNWKVKKAFVTLEGTFDLSMDGISILIHLNLGKDWSGRPTASVAHCSNSIGHVSIHISGHLSWVLNLFHERIENKIKDILKQEICRIVRMSTSSYLEPYLRTLPVTLMTDQVAGIDYSLVGAPRVTSQGLDTPFKGEFFSRSQRTPVPFDAPPIRLPQEHDRMVYFAISQYVFNTASRVYQEAGHMNFTIRNEDIQKLNMLLSNHSAQEWWNPNCLASETTPFTTMISCFISSYLLLLLQIPLDFPIQLHTKSLGTVIPQLSRLYPNTELELEISPESAPLLLFTPGNVTFKPVMNIQAFALMPNSSNREPLFQLRARTNISATVSVSSGRVLGSVTPGSKLELELKHSNIDSFNVKLLESIFNYYASYIIFPSLNEKLEGGFPLPLPRDTYLYSVQLQIHKNFLFIGANID</sequence>
<dbReference type="PANTHER" id="PTHR10504">
    <property type="entry name" value="BACTERICIDAL PERMEABILITY-INCREASING BPI PROTEIN-RELATED"/>
    <property type="match status" value="1"/>
</dbReference>
<evidence type="ECO:0000256" key="7">
    <source>
        <dbReference type="SAM" id="SignalP"/>
    </source>
</evidence>
<dbReference type="PANTHER" id="PTHR10504:SF76">
    <property type="entry name" value="BACTERICIDAL PERMEABILITY-INCREASING PROTEIN"/>
    <property type="match status" value="1"/>
</dbReference>
<gene>
    <name evidence="10" type="ORF">MPIPNATIZW_LOCUS15976</name>
</gene>
<dbReference type="SMART" id="SM00329">
    <property type="entry name" value="BPI2"/>
    <property type="match status" value="1"/>
</dbReference>
<evidence type="ECO:0000256" key="3">
    <source>
        <dbReference type="ARBA" id="ARBA00022525"/>
    </source>
</evidence>
<dbReference type="InterPro" id="IPR032942">
    <property type="entry name" value="BPI/LBP/Plunc"/>
</dbReference>
<evidence type="ECO:0000259" key="8">
    <source>
        <dbReference type="SMART" id="SM00328"/>
    </source>
</evidence>
<keyword evidence="5 6" id="KW-0325">Glycoprotein</keyword>
<organism evidence="10 11">
    <name type="scientific">Pipistrellus nathusii</name>
    <name type="common">Nathusius' pipistrelle</name>
    <dbReference type="NCBI Taxonomy" id="59473"/>
    <lineage>
        <taxon>Eukaryota</taxon>
        <taxon>Metazoa</taxon>
        <taxon>Chordata</taxon>
        <taxon>Craniata</taxon>
        <taxon>Vertebrata</taxon>
        <taxon>Euteleostomi</taxon>
        <taxon>Mammalia</taxon>
        <taxon>Eutheria</taxon>
        <taxon>Laurasiatheria</taxon>
        <taxon>Chiroptera</taxon>
        <taxon>Yangochiroptera</taxon>
        <taxon>Vespertilionidae</taxon>
        <taxon>Pipistrellus</taxon>
    </lineage>
</organism>
<feature type="domain" description="Lipid-binding serum glycoprotein N-terminal" evidence="8">
    <location>
        <begin position="33"/>
        <end position="256"/>
    </location>
</feature>
<protein>
    <recommendedName>
        <fullName evidence="6">Bactericidal permeability-increasing protein</fullName>
        <shortName evidence="6">BPI</shortName>
    </recommendedName>
</protein>
<dbReference type="InterPro" id="IPR030675">
    <property type="entry name" value="BPI/LBP"/>
</dbReference>
<dbReference type="InterPro" id="IPR001124">
    <property type="entry name" value="Lipid-bd_serum_glycop_C"/>
</dbReference>
<comment type="subunit">
    <text evidence="6">Monomer. Homodimer; disulfide-linked.</text>
</comment>
<comment type="function">
    <text evidence="6">The cytotoxic action of BPI is limited to many species of Gram-negative bacteria; this specificity may be explained by a strong affinity of the very basic N-terminal half for the negatively charged lipopolysaccharides that are unique to the Gram-negative bacterial outer envelope.</text>
</comment>
<evidence type="ECO:0000256" key="2">
    <source>
        <dbReference type="ARBA" id="ARBA00007292"/>
    </source>
</evidence>
<evidence type="ECO:0000256" key="6">
    <source>
        <dbReference type="RuleBase" id="RU369039"/>
    </source>
</evidence>
<dbReference type="Proteomes" id="UP001314169">
    <property type="component" value="Chromosome 7"/>
</dbReference>
<keyword evidence="6" id="KW-0391">Immunity</keyword>
<keyword evidence="6" id="KW-0399">Innate immunity</keyword>
<dbReference type="CDD" id="cd00025">
    <property type="entry name" value="BPI1"/>
    <property type="match status" value="1"/>
</dbReference>
<evidence type="ECO:0000313" key="11">
    <source>
        <dbReference type="Proteomes" id="UP001314169"/>
    </source>
</evidence>
<evidence type="ECO:0000313" key="10">
    <source>
        <dbReference type="EMBL" id="CAK6447670.1"/>
    </source>
</evidence>
<evidence type="ECO:0000256" key="1">
    <source>
        <dbReference type="ARBA" id="ARBA00004613"/>
    </source>
</evidence>
<dbReference type="Gene3D" id="3.15.10.10">
    <property type="entry name" value="Bactericidal permeability-increasing protein, domain 1"/>
    <property type="match status" value="1"/>
</dbReference>
<keyword evidence="6" id="KW-0044">Antibiotic</keyword>
<evidence type="ECO:0000256" key="5">
    <source>
        <dbReference type="ARBA" id="ARBA00023180"/>
    </source>
</evidence>
<proteinExistence type="inferred from homology"/>
<feature type="chain" id="PRO_5046260676" description="Bactericidal permeability-increasing protein" evidence="7">
    <location>
        <begin position="25"/>
        <end position="525"/>
    </location>
</feature>
<comment type="domain">
    <text evidence="6">The N-terminal region may be exposed to the interior of the granule, whereas the C-terminal portion may be embedded in the membrane. During phagocytosis and degranulation, proteases may be released and activated and cleave BPI at the junction of the N- and C-terminal portions of the molecule, providing controlled release of the N-terminal antibacterial fragment when bacteria are ingested.</text>
</comment>
<evidence type="ECO:0000259" key="9">
    <source>
        <dbReference type="SMART" id="SM00329"/>
    </source>
</evidence>
<reference evidence="10" key="1">
    <citation type="submission" date="2023-12" db="EMBL/GenBank/DDBJ databases">
        <authorList>
            <person name="Brown T."/>
        </authorList>
    </citation>
    <scope>NUCLEOTIDE SEQUENCE</scope>
</reference>
<comment type="subcellular location">
    <subcellularLocation>
        <location evidence="1 6">Secreted</location>
    </subcellularLocation>
</comment>
<feature type="domain" description="Lipid-binding serum glycoprotein C-terminal" evidence="9">
    <location>
        <begin position="271"/>
        <end position="522"/>
    </location>
</feature>
<keyword evidence="4 6" id="KW-1015">Disulfide bond</keyword>
<dbReference type="Pfam" id="PF02886">
    <property type="entry name" value="LBP_BPI_CETP_C"/>
    <property type="match status" value="2"/>
</dbReference>
<dbReference type="InterPro" id="IPR017942">
    <property type="entry name" value="Lipid-bd_serum_glycop_N"/>
</dbReference>
<keyword evidence="11" id="KW-1185">Reference proteome</keyword>
<dbReference type="InterPro" id="IPR017943">
    <property type="entry name" value="Bactericidal_perm-incr_a/b_dom"/>
</dbReference>
<dbReference type="SUPFAM" id="SSF55394">
    <property type="entry name" value="Bactericidal permeability-increasing protein, BPI"/>
    <property type="match status" value="3"/>
</dbReference>
<keyword evidence="6 7" id="KW-0732">Signal</keyword>
<dbReference type="Gene3D" id="3.15.20.10">
    <property type="entry name" value="Bactericidal permeability-increasing protein, domain 2"/>
    <property type="match status" value="1"/>
</dbReference>
<accession>A0ABP0AED5</accession>
<keyword evidence="3 6" id="KW-0964">Secreted</keyword>